<comment type="caution">
    <text evidence="2">The sequence shown here is derived from an EMBL/GenBank/DDBJ whole genome shotgun (WGS) entry which is preliminary data.</text>
</comment>
<feature type="chain" id="PRO_5047414205" description="Ig-like domain-containing protein" evidence="1">
    <location>
        <begin position="40"/>
        <end position="186"/>
    </location>
</feature>
<name>A0ABT9QVM5_9ACTN</name>
<evidence type="ECO:0008006" key="4">
    <source>
        <dbReference type="Google" id="ProtNLM"/>
    </source>
</evidence>
<dbReference type="Proteomes" id="UP001225356">
    <property type="component" value="Unassembled WGS sequence"/>
</dbReference>
<dbReference type="EMBL" id="JAUSQU010000003">
    <property type="protein sequence ID" value="MDP9850490.1"/>
    <property type="molecule type" value="Genomic_DNA"/>
</dbReference>
<dbReference type="RefSeq" id="WP_307569561.1">
    <property type="nucleotide sequence ID" value="NZ_JAUSQU010000003.1"/>
</dbReference>
<gene>
    <name evidence="2" type="ORF">J2853_009786</name>
</gene>
<evidence type="ECO:0000313" key="3">
    <source>
        <dbReference type="Proteomes" id="UP001225356"/>
    </source>
</evidence>
<protein>
    <recommendedName>
        <fullName evidence="4">Ig-like domain-containing protein</fullName>
    </recommendedName>
</protein>
<accession>A0ABT9QVM5</accession>
<keyword evidence="1" id="KW-0732">Signal</keyword>
<reference evidence="2 3" key="1">
    <citation type="submission" date="2023-07" db="EMBL/GenBank/DDBJ databases">
        <title>Sequencing the genomes of 1000 actinobacteria strains.</title>
        <authorList>
            <person name="Klenk H.-P."/>
        </authorList>
    </citation>
    <scope>NUCLEOTIDE SEQUENCE [LARGE SCALE GENOMIC DNA]</scope>
    <source>
        <strain evidence="2 3">DSM 46740</strain>
    </source>
</reference>
<feature type="signal peptide" evidence="1">
    <location>
        <begin position="1"/>
        <end position="39"/>
    </location>
</feature>
<evidence type="ECO:0000313" key="2">
    <source>
        <dbReference type="EMBL" id="MDP9850490.1"/>
    </source>
</evidence>
<sequence>MASPTRPHRTARPRLASMAAALLLVVAAVLGPAGLPAQAAAVSVTCVGSSALTYTPGMRFTPRTIDFTETNTYTGCVSSDPAVTSGSTADAYTAPFSCLNPLITGTGETFIDWNNGQSSTFTLTFTDTIAAAVETVTGTGTITAGEFAGASAVIVWTYVVPNALACLTPAGVTSQSGTILITILGT</sequence>
<organism evidence="2 3">
    <name type="scientific">Streptosporangium lutulentum</name>
    <dbReference type="NCBI Taxonomy" id="1461250"/>
    <lineage>
        <taxon>Bacteria</taxon>
        <taxon>Bacillati</taxon>
        <taxon>Actinomycetota</taxon>
        <taxon>Actinomycetes</taxon>
        <taxon>Streptosporangiales</taxon>
        <taxon>Streptosporangiaceae</taxon>
        <taxon>Streptosporangium</taxon>
    </lineage>
</organism>
<evidence type="ECO:0000256" key="1">
    <source>
        <dbReference type="SAM" id="SignalP"/>
    </source>
</evidence>
<keyword evidence="3" id="KW-1185">Reference proteome</keyword>
<proteinExistence type="predicted"/>